<dbReference type="InterPro" id="IPR006527">
    <property type="entry name" value="F-box-assoc_dom_typ1"/>
</dbReference>
<evidence type="ECO:0000313" key="3">
    <source>
        <dbReference type="Proteomes" id="UP000215914"/>
    </source>
</evidence>
<protein>
    <submittedName>
        <fullName evidence="2">Galactose oxidase/kelch, beta-propeller, F-box associated interaction</fullName>
    </submittedName>
</protein>
<dbReference type="InterPro" id="IPR050796">
    <property type="entry name" value="SCF_F-box_component"/>
</dbReference>
<dbReference type="SUPFAM" id="SSF81383">
    <property type="entry name" value="F-box domain"/>
    <property type="match status" value="1"/>
</dbReference>
<dbReference type="InterPro" id="IPR011043">
    <property type="entry name" value="Gal_Oxase/kelch_b-propeller"/>
</dbReference>
<dbReference type="NCBIfam" id="TIGR01640">
    <property type="entry name" value="F_box_assoc_1"/>
    <property type="match status" value="1"/>
</dbReference>
<proteinExistence type="predicted"/>
<dbReference type="Proteomes" id="UP000215914">
    <property type="component" value="Unassembled WGS sequence"/>
</dbReference>
<dbReference type="PANTHER" id="PTHR31672">
    <property type="entry name" value="BNACNNG10540D PROTEIN"/>
    <property type="match status" value="1"/>
</dbReference>
<dbReference type="AlphaFoldDB" id="A0A9K3GV37"/>
<reference evidence="2" key="2">
    <citation type="submission" date="2020-06" db="EMBL/GenBank/DDBJ databases">
        <title>Helianthus annuus Genome sequencing and assembly Release 2.</title>
        <authorList>
            <person name="Gouzy J."/>
            <person name="Langlade N."/>
            <person name="Munos S."/>
        </authorList>
    </citation>
    <scope>NUCLEOTIDE SEQUENCE</scope>
    <source>
        <tissue evidence="2">Leaves</tissue>
    </source>
</reference>
<keyword evidence="3" id="KW-1185">Reference proteome</keyword>
<evidence type="ECO:0000259" key="1">
    <source>
        <dbReference type="Pfam" id="PF07734"/>
    </source>
</evidence>
<accession>A0A9K3GV37</accession>
<dbReference type="Pfam" id="PF07734">
    <property type="entry name" value="FBA_1"/>
    <property type="match status" value="1"/>
</dbReference>
<feature type="domain" description="F-box associated beta-propeller type 1" evidence="1">
    <location>
        <begin position="103"/>
        <end position="289"/>
    </location>
</feature>
<dbReference type="Gramene" id="mRNA:HanXRQr2_Chr17g0816021">
    <property type="protein sequence ID" value="CDS:HanXRQr2_Chr17g0816021.1"/>
    <property type="gene ID" value="HanXRQr2_Chr17g0816021"/>
</dbReference>
<reference evidence="2" key="1">
    <citation type="journal article" date="2017" name="Nature">
        <title>The sunflower genome provides insights into oil metabolism, flowering and Asterid evolution.</title>
        <authorList>
            <person name="Badouin H."/>
            <person name="Gouzy J."/>
            <person name="Grassa C.J."/>
            <person name="Murat F."/>
            <person name="Staton S.E."/>
            <person name="Cottret L."/>
            <person name="Lelandais-Briere C."/>
            <person name="Owens G.L."/>
            <person name="Carrere S."/>
            <person name="Mayjonade B."/>
            <person name="Legrand L."/>
            <person name="Gill N."/>
            <person name="Kane N.C."/>
            <person name="Bowers J.E."/>
            <person name="Hubner S."/>
            <person name="Bellec A."/>
            <person name="Berard A."/>
            <person name="Berges H."/>
            <person name="Blanchet N."/>
            <person name="Boniface M.C."/>
            <person name="Brunel D."/>
            <person name="Catrice O."/>
            <person name="Chaidir N."/>
            <person name="Claudel C."/>
            <person name="Donnadieu C."/>
            <person name="Faraut T."/>
            <person name="Fievet G."/>
            <person name="Helmstetter N."/>
            <person name="King M."/>
            <person name="Knapp S.J."/>
            <person name="Lai Z."/>
            <person name="Le Paslier M.C."/>
            <person name="Lippi Y."/>
            <person name="Lorenzon L."/>
            <person name="Mandel J.R."/>
            <person name="Marage G."/>
            <person name="Marchand G."/>
            <person name="Marquand E."/>
            <person name="Bret-Mestries E."/>
            <person name="Morien E."/>
            <person name="Nambeesan S."/>
            <person name="Nguyen T."/>
            <person name="Pegot-Espagnet P."/>
            <person name="Pouilly N."/>
            <person name="Raftis F."/>
            <person name="Sallet E."/>
            <person name="Schiex T."/>
            <person name="Thomas J."/>
            <person name="Vandecasteele C."/>
            <person name="Vares D."/>
            <person name="Vear F."/>
            <person name="Vautrin S."/>
            <person name="Crespi M."/>
            <person name="Mangin B."/>
            <person name="Burke J.M."/>
            <person name="Salse J."/>
            <person name="Munos S."/>
            <person name="Vincourt P."/>
            <person name="Rieseberg L.H."/>
            <person name="Langlade N.B."/>
        </authorList>
    </citation>
    <scope>NUCLEOTIDE SEQUENCE</scope>
    <source>
        <tissue evidence="2">Leaves</tissue>
    </source>
</reference>
<dbReference type="EMBL" id="MNCJ02000332">
    <property type="protein sequence ID" value="KAF5756550.1"/>
    <property type="molecule type" value="Genomic_DNA"/>
</dbReference>
<dbReference type="SUPFAM" id="SSF50965">
    <property type="entry name" value="Galactose oxidase, central domain"/>
    <property type="match status" value="1"/>
</dbReference>
<comment type="caution">
    <text evidence="2">The sequence shown here is derived from an EMBL/GenBank/DDBJ whole genome shotgun (WGS) entry which is preliminary data.</text>
</comment>
<dbReference type="InterPro" id="IPR036047">
    <property type="entry name" value="F-box-like_dom_sf"/>
</dbReference>
<organism evidence="2 3">
    <name type="scientific">Helianthus annuus</name>
    <name type="common">Common sunflower</name>
    <dbReference type="NCBI Taxonomy" id="4232"/>
    <lineage>
        <taxon>Eukaryota</taxon>
        <taxon>Viridiplantae</taxon>
        <taxon>Streptophyta</taxon>
        <taxon>Embryophyta</taxon>
        <taxon>Tracheophyta</taxon>
        <taxon>Spermatophyta</taxon>
        <taxon>Magnoliopsida</taxon>
        <taxon>eudicotyledons</taxon>
        <taxon>Gunneridae</taxon>
        <taxon>Pentapetalae</taxon>
        <taxon>asterids</taxon>
        <taxon>campanulids</taxon>
        <taxon>Asterales</taxon>
        <taxon>Asteraceae</taxon>
        <taxon>Asteroideae</taxon>
        <taxon>Heliantheae alliance</taxon>
        <taxon>Heliantheae</taxon>
        <taxon>Helianthus</taxon>
    </lineage>
</organism>
<dbReference type="InterPro" id="IPR017451">
    <property type="entry name" value="F-box-assoc_interact_dom"/>
</dbReference>
<evidence type="ECO:0000313" key="2">
    <source>
        <dbReference type="EMBL" id="KAF5756550.1"/>
    </source>
</evidence>
<dbReference type="PANTHER" id="PTHR31672:SF13">
    <property type="entry name" value="F-BOX PROTEIN CPR30-LIKE"/>
    <property type="match status" value="1"/>
</dbReference>
<gene>
    <name evidence="2" type="ORF">HanXRQr2_Chr17g0816021</name>
</gene>
<name>A0A9K3GV37_HELAN</name>
<sequence>MPEIPIDLFMFEILPNLTARDVGRYKLVCKEWCSFLSTVFFARLHSRKMPSLTKMQFVLLTGGIHRPLRTLSYGSANISLTEIVKVPFKTRAEYMMILGNLHGMLCVCLSNTCQLLIWNPLTNAYRNLSIPKKYGFFKVNFDVVGFYVDYLKDHKLLHVVFRRNNQSVYIYSMESHCWRQIKFVKDFILDDQTVQWSCGTLCCDGLYFTIGSCWDYNVALIVRFDVNLETFTKVSFPFDEYEVNFRGSLVNVSDELHFFVLHGAFDVSVDLWKLKGEEWIRILSVPDIDCIPLPIKCFVGYIGSSKKWLLMTDYGDVYEFDLEVRKVDNFFPVINFYALKGAVYSESLISPNV</sequence>